<feature type="transmembrane region" description="Helical" evidence="11">
    <location>
        <begin position="44"/>
        <end position="66"/>
    </location>
</feature>
<comment type="similarity">
    <text evidence="2">Belongs to the G-protein coupled receptor 4 family.</text>
</comment>
<evidence type="ECO:0000256" key="4">
    <source>
        <dbReference type="ARBA" id="ARBA00022692"/>
    </source>
</evidence>
<dbReference type="EMBL" id="AF186385">
    <property type="protein sequence ID" value="AAF01420.1"/>
    <property type="molecule type" value="Genomic_DNA"/>
</dbReference>
<accession>Q9UVN2</accession>
<keyword evidence="7 11" id="KW-0472">Membrane</keyword>
<name>Q9UVN2_COPCI</name>
<evidence type="ECO:0000256" key="1">
    <source>
        <dbReference type="ARBA" id="ARBA00004141"/>
    </source>
</evidence>
<evidence type="ECO:0000256" key="3">
    <source>
        <dbReference type="ARBA" id="ARBA00022507"/>
    </source>
</evidence>
<dbReference type="InterPro" id="IPR001499">
    <property type="entry name" value="GPCR_STE3"/>
</dbReference>
<proteinExistence type="inferred from homology"/>
<feature type="compositionally biased region" description="Polar residues" evidence="10">
    <location>
        <begin position="402"/>
        <end position="420"/>
    </location>
</feature>
<dbReference type="AlphaFoldDB" id="Q9UVN2"/>
<dbReference type="VEuPathDB" id="FungiDB:CC2G_002523"/>
<reference evidence="12" key="1">
    <citation type="journal article" date="2000" name="Genetics">
        <title>Three subfamilies of pheromone and receptor genes generate multiple B mating specificities in the mushroom Coprinus cinereus.</title>
        <authorList>
            <person name="Halsall J.R."/>
            <person name="Milner M.J."/>
            <person name="Casselton L.A."/>
        </authorList>
    </citation>
    <scope>NUCLEOTIDE SEQUENCE</scope>
    <source>
        <strain evidence="12">JV6</strain>
    </source>
</reference>
<feature type="transmembrane region" description="Helical" evidence="11">
    <location>
        <begin position="12"/>
        <end position="32"/>
    </location>
</feature>
<feature type="transmembrane region" description="Helical" evidence="11">
    <location>
        <begin position="78"/>
        <end position="98"/>
    </location>
</feature>
<evidence type="ECO:0000256" key="6">
    <source>
        <dbReference type="ARBA" id="ARBA00023040"/>
    </source>
</evidence>
<protein>
    <submittedName>
        <fullName evidence="12">Rcb3.42</fullName>
    </submittedName>
</protein>
<evidence type="ECO:0000256" key="10">
    <source>
        <dbReference type="SAM" id="MobiDB-lite"/>
    </source>
</evidence>
<dbReference type="GO" id="GO:0000750">
    <property type="term" value="P:pheromone-dependent signal transduction involved in conjugation with cellular fusion"/>
    <property type="evidence" value="ECO:0007669"/>
    <property type="project" value="TreeGrafter"/>
</dbReference>
<evidence type="ECO:0000256" key="9">
    <source>
        <dbReference type="ARBA" id="ARBA00023224"/>
    </source>
</evidence>
<keyword evidence="9" id="KW-0807">Transducer</keyword>
<dbReference type="VEuPathDB" id="FungiDB:CC1G_02137"/>
<keyword evidence="6" id="KW-0297">G-protein coupled receptor</keyword>
<gene>
    <name evidence="12" type="primary">rcb3.42</name>
</gene>
<evidence type="ECO:0000256" key="8">
    <source>
        <dbReference type="ARBA" id="ARBA00023170"/>
    </source>
</evidence>
<keyword evidence="3" id="KW-0589">Pheromone response</keyword>
<keyword evidence="4 11" id="KW-0812">Transmembrane</keyword>
<dbReference type="Pfam" id="PF02076">
    <property type="entry name" value="STE3"/>
    <property type="match status" value="1"/>
</dbReference>
<dbReference type="GO" id="GO:0005886">
    <property type="term" value="C:plasma membrane"/>
    <property type="evidence" value="ECO:0007669"/>
    <property type="project" value="TreeGrafter"/>
</dbReference>
<dbReference type="PRINTS" id="PR00899">
    <property type="entry name" value="GPCRSTE3"/>
</dbReference>
<keyword evidence="8" id="KW-0675">Receptor</keyword>
<dbReference type="InterPro" id="IPR000481">
    <property type="entry name" value="GPCR_Pheromne_B_alpha_rcpt"/>
</dbReference>
<evidence type="ECO:0000313" key="12">
    <source>
        <dbReference type="EMBL" id="AAF01420.1"/>
    </source>
</evidence>
<organism evidence="12">
    <name type="scientific">Coprinopsis cinerea</name>
    <name type="common">Inky cap fungus</name>
    <name type="synonym">Hormographiella aspergillata</name>
    <dbReference type="NCBI Taxonomy" id="5346"/>
    <lineage>
        <taxon>Eukaryota</taxon>
        <taxon>Fungi</taxon>
        <taxon>Dikarya</taxon>
        <taxon>Basidiomycota</taxon>
        <taxon>Agaricomycotina</taxon>
        <taxon>Agaricomycetes</taxon>
        <taxon>Agaricomycetidae</taxon>
        <taxon>Agaricales</taxon>
        <taxon>Agaricineae</taxon>
        <taxon>Psathyrellaceae</taxon>
        <taxon>Coprinopsis</taxon>
    </lineage>
</organism>
<dbReference type="PANTHER" id="PTHR28097:SF1">
    <property type="entry name" value="PHEROMONE A FACTOR RECEPTOR"/>
    <property type="match status" value="1"/>
</dbReference>
<evidence type="ECO:0000256" key="5">
    <source>
        <dbReference type="ARBA" id="ARBA00022989"/>
    </source>
</evidence>
<sequence length="433" mass="48372">MSSSRKLSFDDPTYPAFPVLSFIGFVLVLIPLPWHLQAWNSGTCLYMIWTALGCLNFFINSIVWHGNAIDRAPLWCDISTRFVVGLSVAIPAASLCINRRLYKIASCRTANISRSEKRKAVMVDLAIGLGIPLVQMPLQYVVQGHRYDIFQDIGCYATTVNTPPAYPLVFLWPTIIGLVSAVYCILTLREFMRRRAQFSQLISSNSSSLTVNRYFRLMSLATLELLFNLPITTTGLYLSITSRPIYPWTNWADIHYNFNVIDTYPRILWAHKTADAIILELGRWSIVFCALLFFAFFGFAEEARKNYRKAILALAKRLGYNPRSPDEKAKATFVHVGKPASLPKFTPRPLHLASTATLTATQSDKSTNFTRTLSISSTSSGSTKVACSPPAFRLDDIKVKLSSSPGTVSDFPSSPTSMTTRLDDFDSNAHSEV</sequence>
<feature type="region of interest" description="Disordered" evidence="10">
    <location>
        <begin position="402"/>
        <end position="433"/>
    </location>
</feature>
<keyword evidence="5 11" id="KW-1133">Transmembrane helix</keyword>
<feature type="transmembrane region" description="Helical" evidence="11">
    <location>
        <begin position="169"/>
        <end position="188"/>
    </location>
</feature>
<dbReference type="PRINTS" id="PR00901">
    <property type="entry name" value="PHEROMONEBAR"/>
</dbReference>
<evidence type="ECO:0000256" key="2">
    <source>
        <dbReference type="ARBA" id="ARBA00011085"/>
    </source>
</evidence>
<evidence type="ECO:0000256" key="11">
    <source>
        <dbReference type="SAM" id="Phobius"/>
    </source>
</evidence>
<dbReference type="PANTHER" id="PTHR28097">
    <property type="entry name" value="PHEROMONE A FACTOR RECEPTOR"/>
    <property type="match status" value="1"/>
</dbReference>
<evidence type="ECO:0000256" key="7">
    <source>
        <dbReference type="ARBA" id="ARBA00023136"/>
    </source>
</evidence>
<feature type="transmembrane region" description="Helical" evidence="11">
    <location>
        <begin position="217"/>
        <end position="240"/>
    </location>
</feature>
<feature type="transmembrane region" description="Helical" evidence="11">
    <location>
        <begin position="119"/>
        <end position="138"/>
    </location>
</feature>
<dbReference type="CDD" id="cd14966">
    <property type="entry name" value="7tmD_STE3"/>
    <property type="match status" value="1"/>
</dbReference>
<comment type="subcellular location">
    <subcellularLocation>
        <location evidence="1">Membrane</location>
        <topology evidence="1">Multi-pass membrane protein</topology>
    </subcellularLocation>
</comment>
<feature type="compositionally biased region" description="Basic and acidic residues" evidence="10">
    <location>
        <begin position="421"/>
        <end position="433"/>
    </location>
</feature>
<feature type="transmembrane region" description="Helical" evidence="11">
    <location>
        <begin position="281"/>
        <end position="300"/>
    </location>
</feature>
<dbReference type="GO" id="GO:0004934">
    <property type="term" value="F:mating-type alpha-factor pheromone receptor activity"/>
    <property type="evidence" value="ECO:0007669"/>
    <property type="project" value="InterPro"/>
</dbReference>